<dbReference type="Pfam" id="PF07301">
    <property type="entry name" value="DUF1453"/>
    <property type="match status" value="1"/>
</dbReference>
<feature type="transmembrane region" description="Helical" evidence="1">
    <location>
        <begin position="34"/>
        <end position="51"/>
    </location>
</feature>
<evidence type="ECO:0000313" key="3">
    <source>
        <dbReference type="Proteomes" id="UP000256977"/>
    </source>
</evidence>
<sequence length="158" mass="18062">MNGSSIYVIIAAIAALVLWRRMRSMYRPIRGSGIRLLIPLLFTLPGFTLLFNLNEPAWAVGAAFGLGIVFSIPLIWTTNYEVREDNLIYAQKNWGFIAAFIGILIIRFALRQELSDMDPQALMTLFMMVAFGYLIPWRVVSFIKFRRLIRQSNPALCN</sequence>
<name>A0A3D9KCE4_9BACL</name>
<keyword evidence="1" id="KW-0812">Transmembrane</keyword>
<protein>
    <submittedName>
        <fullName evidence="2">Membrane protein CcdC involved in cytochrome C biogenesis</fullName>
    </submittedName>
</protein>
<feature type="transmembrane region" description="Helical" evidence="1">
    <location>
        <begin position="122"/>
        <end position="140"/>
    </location>
</feature>
<dbReference type="PANTHER" id="PTHR39164:SF1">
    <property type="entry name" value="PROTEIN CCDC"/>
    <property type="match status" value="1"/>
</dbReference>
<evidence type="ECO:0000313" key="2">
    <source>
        <dbReference type="EMBL" id="RED83246.1"/>
    </source>
</evidence>
<proteinExistence type="predicted"/>
<organism evidence="2 3">
    <name type="scientific">Cohnella phaseoli</name>
    <dbReference type="NCBI Taxonomy" id="456490"/>
    <lineage>
        <taxon>Bacteria</taxon>
        <taxon>Bacillati</taxon>
        <taxon>Bacillota</taxon>
        <taxon>Bacilli</taxon>
        <taxon>Bacillales</taxon>
        <taxon>Paenibacillaceae</taxon>
        <taxon>Cohnella</taxon>
    </lineage>
</organism>
<evidence type="ECO:0000256" key="1">
    <source>
        <dbReference type="SAM" id="Phobius"/>
    </source>
</evidence>
<gene>
    <name evidence="2" type="ORF">DFP98_10889</name>
</gene>
<feature type="transmembrane region" description="Helical" evidence="1">
    <location>
        <begin position="94"/>
        <end position="110"/>
    </location>
</feature>
<dbReference type="EMBL" id="QRDZ01000008">
    <property type="protein sequence ID" value="RED83246.1"/>
    <property type="molecule type" value="Genomic_DNA"/>
</dbReference>
<feature type="transmembrane region" description="Helical" evidence="1">
    <location>
        <begin position="6"/>
        <end position="22"/>
    </location>
</feature>
<keyword evidence="3" id="KW-1185">Reference proteome</keyword>
<dbReference type="AlphaFoldDB" id="A0A3D9KCE4"/>
<dbReference type="OrthoDB" id="2941182at2"/>
<comment type="caution">
    <text evidence="2">The sequence shown here is derived from an EMBL/GenBank/DDBJ whole genome shotgun (WGS) entry which is preliminary data.</text>
</comment>
<dbReference type="Proteomes" id="UP000256977">
    <property type="component" value="Unassembled WGS sequence"/>
</dbReference>
<accession>A0A3D9KCE4</accession>
<keyword evidence="1" id="KW-0472">Membrane</keyword>
<dbReference type="InterPro" id="IPR031306">
    <property type="entry name" value="CcdC"/>
</dbReference>
<feature type="transmembrane region" description="Helical" evidence="1">
    <location>
        <begin position="57"/>
        <end position="82"/>
    </location>
</feature>
<dbReference type="PIRSF" id="PIRSF021441">
    <property type="entry name" value="DUF1453"/>
    <property type="match status" value="1"/>
</dbReference>
<reference evidence="2 3" key="1">
    <citation type="submission" date="2018-07" db="EMBL/GenBank/DDBJ databases">
        <title>Genomic Encyclopedia of Type Strains, Phase III (KMG-III): the genomes of soil and plant-associated and newly described type strains.</title>
        <authorList>
            <person name="Whitman W."/>
        </authorList>
    </citation>
    <scope>NUCLEOTIDE SEQUENCE [LARGE SCALE GENOMIC DNA]</scope>
    <source>
        <strain evidence="2 3">CECT 7287</strain>
    </source>
</reference>
<dbReference type="PANTHER" id="PTHR39164">
    <property type="entry name" value="PROTEIN CCDC"/>
    <property type="match status" value="1"/>
</dbReference>
<dbReference type="InterPro" id="IPR058247">
    <property type="entry name" value="DUF1453"/>
</dbReference>
<keyword evidence="1" id="KW-1133">Transmembrane helix</keyword>